<dbReference type="SUPFAM" id="SSF55785">
    <property type="entry name" value="PYP-like sensor domain (PAS domain)"/>
    <property type="match status" value="1"/>
</dbReference>
<evidence type="ECO:0000313" key="19">
    <source>
        <dbReference type="Proteomes" id="UP000293719"/>
    </source>
</evidence>
<feature type="compositionally biased region" description="Low complexity" evidence="14">
    <location>
        <begin position="755"/>
        <end position="764"/>
    </location>
</feature>
<dbReference type="GO" id="GO:0005886">
    <property type="term" value="C:plasma membrane"/>
    <property type="evidence" value="ECO:0007669"/>
    <property type="project" value="UniProtKB-SubCell"/>
</dbReference>
<keyword evidence="19" id="KW-1185">Reference proteome</keyword>
<evidence type="ECO:0000256" key="7">
    <source>
        <dbReference type="ARBA" id="ARBA00022692"/>
    </source>
</evidence>
<dbReference type="SUPFAM" id="SSF55874">
    <property type="entry name" value="ATPase domain of HSP90 chaperone/DNA topoisomerase II/histidine kinase"/>
    <property type="match status" value="1"/>
</dbReference>
<dbReference type="Pfam" id="PF00672">
    <property type="entry name" value="HAMP"/>
    <property type="match status" value="1"/>
</dbReference>
<dbReference type="AlphaFoldDB" id="A0A4P6V4D6"/>
<evidence type="ECO:0000256" key="10">
    <source>
        <dbReference type="ARBA" id="ARBA00022840"/>
    </source>
</evidence>
<dbReference type="FunFam" id="1.10.287.130:FF:000107">
    <property type="entry name" value="Sensor histidine kinase YycG"/>
    <property type="match status" value="1"/>
</dbReference>
<evidence type="ECO:0000256" key="4">
    <source>
        <dbReference type="ARBA" id="ARBA00022475"/>
    </source>
</evidence>
<keyword evidence="10" id="KW-0067">ATP-binding</keyword>
<dbReference type="InterPro" id="IPR035965">
    <property type="entry name" value="PAS-like_dom_sf"/>
</dbReference>
<feature type="domain" description="Histidine kinase" evidence="16">
    <location>
        <begin position="515"/>
        <end position="743"/>
    </location>
</feature>
<dbReference type="InterPro" id="IPR005467">
    <property type="entry name" value="His_kinase_dom"/>
</dbReference>
<dbReference type="InterPro" id="IPR003660">
    <property type="entry name" value="HAMP_dom"/>
</dbReference>
<dbReference type="SUPFAM" id="SSF47384">
    <property type="entry name" value="Homodimeric domain of signal transducing histidine kinase"/>
    <property type="match status" value="1"/>
</dbReference>
<evidence type="ECO:0000259" key="16">
    <source>
        <dbReference type="PROSITE" id="PS50109"/>
    </source>
</evidence>
<dbReference type="InterPro" id="IPR036890">
    <property type="entry name" value="HATPase_C_sf"/>
</dbReference>
<dbReference type="Gene3D" id="3.30.450.20">
    <property type="entry name" value="PAS domain"/>
    <property type="match status" value="1"/>
</dbReference>
<accession>A0A4P6V4D6</accession>
<keyword evidence="8" id="KW-0547">Nucleotide-binding</keyword>
<keyword evidence="12" id="KW-0902">Two-component regulatory system</keyword>
<dbReference type="EMBL" id="CP036532">
    <property type="protein sequence ID" value="QBK32331.1"/>
    <property type="molecule type" value="Genomic_DNA"/>
</dbReference>
<sequence>MEQGTPRSLLTRTLGGGHIGPAGGIAVVAAALVTASVSFVILIGLTPIQPDNSVTLTAIVINGLFVAALLVLIGLELRNIWQARRDRKAASRLHLRIVSMFSIVAAAPAIVVAVVAAVTLDLGLDRWFEIRTQTIVDSSIQVAESYVNEAAVNLRDSTINMAFALDQRRTLFNLDRNGFRLLLTQQARGRGMLGASVIRPDGSVIHSADIEVDRPLPLPPADALAAAGDGTPVIIPPGRTNLVGAVIQLREIEDALLYTLRTVDAGALDAVRLMQQNRTEYQNLEANQGTVQIAFALLYFGLTLILLLSAIWTGIAVANRIVRPIRQLINASDEVGRGNLEVRVPVRATDGDIAHLGETFNGMLGQLKSQRDEILSAKDVIDKRRRFSEAVLSGVSAGVLGVDDRGRISVANRSAATILNGGRPIETGATLKDVAPPVHAGFVQAIRSRRADYRAPVAFTDRDGRERVLNIQVNFDRQPAGQQGAPTRTHVVTVDDVSDLVEAQRSSAWADVARRIAHEIKNPLTPIQLSAERIKRRYGKAIDPDDREVFDQCTDTIIRQVGDIGRMVDEFSSFARMPKPVMASQDLRETIREAAFLVEVSRNEITVERDLPDEPLPVTFDARLVGQAIGNVIKNASEAIEARLAGHDNAELAGHILVRGYRTPDGGHVHVDVIDNGRGLPAQNRSKLLEPYMTTREKGTGLGLAIVRKVMEDHAGALELHDAPADFHDGIGAMVRLVFPLRANAPTGNAGDIEQAATAPQAAAREGRPEVTS</sequence>
<keyword evidence="6" id="KW-0808">Transferase</keyword>
<dbReference type="SMART" id="SM00388">
    <property type="entry name" value="HisKA"/>
    <property type="match status" value="1"/>
</dbReference>
<dbReference type="SUPFAM" id="SSF158472">
    <property type="entry name" value="HAMP domain-like"/>
    <property type="match status" value="1"/>
</dbReference>
<dbReference type="InterPro" id="IPR017232">
    <property type="entry name" value="NtrY"/>
</dbReference>
<feature type="transmembrane region" description="Helical" evidence="15">
    <location>
        <begin position="95"/>
        <end position="118"/>
    </location>
</feature>
<feature type="transmembrane region" description="Helical" evidence="15">
    <location>
        <begin position="21"/>
        <end position="48"/>
    </location>
</feature>
<dbReference type="PRINTS" id="PR00344">
    <property type="entry name" value="BCTRLSENSOR"/>
</dbReference>
<evidence type="ECO:0000256" key="6">
    <source>
        <dbReference type="ARBA" id="ARBA00022679"/>
    </source>
</evidence>
<evidence type="ECO:0000256" key="12">
    <source>
        <dbReference type="ARBA" id="ARBA00023012"/>
    </source>
</evidence>
<evidence type="ECO:0000313" key="18">
    <source>
        <dbReference type="EMBL" id="QBK32331.1"/>
    </source>
</evidence>
<dbReference type="InterPro" id="IPR003594">
    <property type="entry name" value="HATPase_dom"/>
</dbReference>
<feature type="domain" description="HAMP" evidence="17">
    <location>
        <begin position="319"/>
        <end position="372"/>
    </location>
</feature>
<dbReference type="PANTHER" id="PTHR43065:SF10">
    <property type="entry name" value="PEROXIDE STRESS-ACTIVATED HISTIDINE KINASE MAK3"/>
    <property type="match status" value="1"/>
</dbReference>
<organism evidence="18 19">
    <name type="scientific">Roseitalea porphyridii</name>
    <dbReference type="NCBI Taxonomy" id="1852022"/>
    <lineage>
        <taxon>Bacteria</taxon>
        <taxon>Pseudomonadati</taxon>
        <taxon>Pseudomonadota</taxon>
        <taxon>Alphaproteobacteria</taxon>
        <taxon>Hyphomicrobiales</taxon>
        <taxon>Ahrensiaceae</taxon>
        <taxon>Roseitalea</taxon>
    </lineage>
</organism>
<dbReference type="Pfam" id="PF02518">
    <property type="entry name" value="HATPase_c"/>
    <property type="match status" value="1"/>
</dbReference>
<evidence type="ECO:0000256" key="8">
    <source>
        <dbReference type="ARBA" id="ARBA00022741"/>
    </source>
</evidence>
<keyword evidence="4" id="KW-1003">Cell membrane</keyword>
<evidence type="ECO:0000256" key="9">
    <source>
        <dbReference type="ARBA" id="ARBA00022777"/>
    </source>
</evidence>
<dbReference type="Gene3D" id="1.10.287.130">
    <property type="match status" value="1"/>
</dbReference>
<dbReference type="PIRSF" id="PIRSF037532">
    <property type="entry name" value="STHK_NtrY"/>
    <property type="match status" value="1"/>
</dbReference>
<protein>
    <recommendedName>
        <fullName evidence="3">histidine kinase</fullName>
        <ecNumber evidence="3">2.7.13.3</ecNumber>
    </recommendedName>
</protein>
<evidence type="ECO:0000256" key="15">
    <source>
        <dbReference type="SAM" id="Phobius"/>
    </source>
</evidence>
<evidence type="ECO:0000256" key="13">
    <source>
        <dbReference type="ARBA" id="ARBA00023136"/>
    </source>
</evidence>
<dbReference type="Pfam" id="PF00512">
    <property type="entry name" value="HisKA"/>
    <property type="match status" value="1"/>
</dbReference>
<feature type="region of interest" description="Disordered" evidence="14">
    <location>
        <begin position="748"/>
        <end position="773"/>
    </location>
</feature>
<dbReference type="KEGG" id="rpod:E0E05_08935"/>
<dbReference type="Pfam" id="PF19312">
    <property type="entry name" value="NtrY_N"/>
    <property type="match status" value="1"/>
</dbReference>
<dbReference type="InterPro" id="IPR004358">
    <property type="entry name" value="Sig_transdc_His_kin-like_C"/>
</dbReference>
<keyword evidence="9 18" id="KW-0418">Kinase</keyword>
<dbReference type="CDD" id="cd00082">
    <property type="entry name" value="HisKA"/>
    <property type="match status" value="1"/>
</dbReference>
<gene>
    <name evidence="18" type="ORF">E0E05_08935</name>
</gene>
<keyword evidence="7 15" id="KW-0812">Transmembrane</keyword>
<evidence type="ECO:0000256" key="3">
    <source>
        <dbReference type="ARBA" id="ARBA00012438"/>
    </source>
</evidence>
<feature type="transmembrane region" description="Helical" evidence="15">
    <location>
        <begin position="54"/>
        <end position="75"/>
    </location>
</feature>
<name>A0A4P6V4D6_9HYPH</name>
<keyword evidence="5" id="KW-0597">Phosphoprotein</keyword>
<comment type="catalytic activity">
    <reaction evidence="1">
        <text>ATP + protein L-histidine = ADP + protein N-phospho-L-histidine.</text>
        <dbReference type="EC" id="2.7.13.3"/>
    </reaction>
</comment>
<dbReference type="PROSITE" id="PS50109">
    <property type="entry name" value="HIS_KIN"/>
    <property type="match status" value="1"/>
</dbReference>
<dbReference type="InterPro" id="IPR003661">
    <property type="entry name" value="HisK_dim/P_dom"/>
</dbReference>
<keyword evidence="11 15" id="KW-1133">Transmembrane helix</keyword>
<dbReference type="GO" id="GO:0000155">
    <property type="term" value="F:phosphorelay sensor kinase activity"/>
    <property type="evidence" value="ECO:0007669"/>
    <property type="project" value="InterPro"/>
</dbReference>
<dbReference type="GO" id="GO:0005524">
    <property type="term" value="F:ATP binding"/>
    <property type="evidence" value="ECO:0007669"/>
    <property type="project" value="UniProtKB-KW"/>
</dbReference>
<proteinExistence type="predicted"/>
<dbReference type="SMART" id="SM00387">
    <property type="entry name" value="HATPase_c"/>
    <property type="match status" value="1"/>
</dbReference>
<dbReference type="OrthoDB" id="9776727at2"/>
<dbReference type="SMART" id="SM00304">
    <property type="entry name" value="HAMP"/>
    <property type="match status" value="1"/>
</dbReference>
<evidence type="ECO:0000256" key="14">
    <source>
        <dbReference type="SAM" id="MobiDB-lite"/>
    </source>
</evidence>
<dbReference type="PROSITE" id="PS50885">
    <property type="entry name" value="HAMP"/>
    <property type="match status" value="1"/>
</dbReference>
<dbReference type="Gene3D" id="3.30.565.10">
    <property type="entry name" value="Histidine kinase-like ATPase, C-terminal domain"/>
    <property type="match status" value="1"/>
</dbReference>
<dbReference type="Gene3D" id="6.10.340.10">
    <property type="match status" value="1"/>
</dbReference>
<dbReference type="Proteomes" id="UP000293719">
    <property type="component" value="Chromosome"/>
</dbReference>
<evidence type="ECO:0000256" key="5">
    <source>
        <dbReference type="ARBA" id="ARBA00022553"/>
    </source>
</evidence>
<comment type="subcellular location">
    <subcellularLocation>
        <location evidence="2">Cell membrane</location>
        <topology evidence="2">Multi-pass membrane protein</topology>
    </subcellularLocation>
</comment>
<dbReference type="InterPro" id="IPR036097">
    <property type="entry name" value="HisK_dim/P_sf"/>
</dbReference>
<evidence type="ECO:0000256" key="1">
    <source>
        <dbReference type="ARBA" id="ARBA00000085"/>
    </source>
</evidence>
<dbReference type="PANTHER" id="PTHR43065">
    <property type="entry name" value="SENSOR HISTIDINE KINASE"/>
    <property type="match status" value="1"/>
</dbReference>
<feature type="transmembrane region" description="Helical" evidence="15">
    <location>
        <begin position="293"/>
        <end position="318"/>
    </location>
</feature>
<evidence type="ECO:0000256" key="2">
    <source>
        <dbReference type="ARBA" id="ARBA00004651"/>
    </source>
</evidence>
<dbReference type="EC" id="2.7.13.3" evidence="3"/>
<evidence type="ECO:0000256" key="11">
    <source>
        <dbReference type="ARBA" id="ARBA00022989"/>
    </source>
</evidence>
<reference evidence="18 19" key="1">
    <citation type="journal article" date="2017" name="Int. J. Syst. Evol. Microbiol.">
        <title>Roseitalea porphyridii gen. nov., sp. nov., isolated from a red alga, and reclassification of Hoeflea suaedae Chung et al. 2013 as Pseudohoeflea suaedae gen. nov., comb. nov.</title>
        <authorList>
            <person name="Hyeon J.W."/>
            <person name="Jeong S.E."/>
            <person name="Baek K."/>
            <person name="Jeon C.O."/>
        </authorList>
    </citation>
    <scope>NUCLEOTIDE SEQUENCE [LARGE SCALE GENOMIC DNA]</scope>
    <source>
        <strain evidence="18 19">MA7-20</strain>
    </source>
</reference>
<evidence type="ECO:0000259" key="17">
    <source>
        <dbReference type="PROSITE" id="PS50885"/>
    </source>
</evidence>
<dbReference type="CDD" id="cd06225">
    <property type="entry name" value="HAMP"/>
    <property type="match status" value="1"/>
</dbReference>
<dbReference type="InterPro" id="IPR045671">
    <property type="entry name" value="NtrY-like_N"/>
</dbReference>
<keyword evidence="13 15" id="KW-0472">Membrane</keyword>